<name>L0DFH5_SINAD</name>
<dbReference type="AlphaFoldDB" id="L0DFH5"/>
<dbReference type="NCBIfam" id="TIGR04294">
    <property type="entry name" value="pre_pil_HX9DG"/>
    <property type="match status" value="1"/>
</dbReference>
<dbReference type="InterPro" id="IPR011453">
    <property type="entry name" value="DUF1559"/>
</dbReference>
<dbReference type="OrthoDB" id="254869at2"/>
<dbReference type="InterPro" id="IPR012902">
    <property type="entry name" value="N_methyl_site"/>
</dbReference>
<dbReference type="NCBIfam" id="TIGR02532">
    <property type="entry name" value="IV_pilin_GFxxxE"/>
    <property type="match status" value="1"/>
</dbReference>
<protein>
    <submittedName>
        <fullName evidence="2">Prepilin-type N-terminal cleavage/methylation domain-containing protein</fullName>
    </submittedName>
</protein>
<dbReference type="SUPFAM" id="SSF54523">
    <property type="entry name" value="Pili subunits"/>
    <property type="match status" value="1"/>
</dbReference>
<dbReference type="Pfam" id="PF07596">
    <property type="entry name" value="SBP_bac_10"/>
    <property type="match status" value="1"/>
</dbReference>
<reference evidence="2 3" key="1">
    <citation type="submission" date="2012-02" db="EMBL/GenBank/DDBJ databases">
        <title>Complete sequence of chromosome of Singulisphaera acidiphila DSM 18658.</title>
        <authorList>
            <consortium name="US DOE Joint Genome Institute (JGI-PGF)"/>
            <person name="Lucas S."/>
            <person name="Copeland A."/>
            <person name="Lapidus A."/>
            <person name="Glavina del Rio T."/>
            <person name="Dalin E."/>
            <person name="Tice H."/>
            <person name="Bruce D."/>
            <person name="Goodwin L."/>
            <person name="Pitluck S."/>
            <person name="Peters L."/>
            <person name="Ovchinnikova G."/>
            <person name="Chertkov O."/>
            <person name="Kyrpides N."/>
            <person name="Mavromatis K."/>
            <person name="Ivanova N."/>
            <person name="Brettin T."/>
            <person name="Detter J.C."/>
            <person name="Han C."/>
            <person name="Larimer F."/>
            <person name="Land M."/>
            <person name="Hauser L."/>
            <person name="Markowitz V."/>
            <person name="Cheng J.-F."/>
            <person name="Hugenholtz P."/>
            <person name="Woyke T."/>
            <person name="Wu D."/>
            <person name="Tindall B."/>
            <person name="Pomrenke H."/>
            <person name="Brambilla E."/>
            <person name="Klenk H.-P."/>
            <person name="Eisen J.A."/>
        </authorList>
    </citation>
    <scope>NUCLEOTIDE SEQUENCE [LARGE SCALE GENOMIC DNA]</scope>
    <source>
        <strain evidence="3">ATCC BAA-1392 / DSM 18658 / VKM B-2454 / MOB10</strain>
    </source>
</reference>
<evidence type="ECO:0000259" key="1">
    <source>
        <dbReference type="Pfam" id="PF07596"/>
    </source>
</evidence>
<dbReference type="HOGENOM" id="CLU_041661_0_0_0"/>
<proteinExistence type="predicted"/>
<organism evidence="2 3">
    <name type="scientific">Singulisphaera acidiphila (strain ATCC BAA-1392 / DSM 18658 / VKM B-2454 / MOB10)</name>
    <dbReference type="NCBI Taxonomy" id="886293"/>
    <lineage>
        <taxon>Bacteria</taxon>
        <taxon>Pseudomonadati</taxon>
        <taxon>Planctomycetota</taxon>
        <taxon>Planctomycetia</taxon>
        <taxon>Isosphaerales</taxon>
        <taxon>Isosphaeraceae</taxon>
        <taxon>Singulisphaera</taxon>
    </lineage>
</organism>
<evidence type="ECO:0000313" key="3">
    <source>
        <dbReference type="Proteomes" id="UP000010798"/>
    </source>
</evidence>
<accession>L0DFH5</accession>
<evidence type="ECO:0000313" key="2">
    <source>
        <dbReference type="EMBL" id="AGA27396.1"/>
    </source>
</evidence>
<sequence>MKRRNARPAFTLIELLVVIAIIAVLVSLLLPAVQAAREAARRSQCVNNLKQIGLALHGYLDTNGTFCLGQFVTTTPRGQVNISSWTLGLAPYLEQKALFDSWNFGFNFAEPKNTTGSQIAVGVYHCPSSPSPAVADFTATYDMAGVTTGSKFRSASVDYAASANSTIILDSAGAAAHGVISYTVGGNPATFAAVTDGLSNTISFLEMAGGPTLYGPKRTPINIAGLPWTAMGHVGGINRISLRGWSYDGLVQYGGNCVVNCNNGGGSLYGFHPGGANVALCDGSVRFLKQTIAATTMHKLVSRAQGEILSADDL</sequence>
<dbReference type="STRING" id="886293.Sinac_3116"/>
<feature type="domain" description="DUF1559" evidence="1">
    <location>
        <begin position="34"/>
        <end position="293"/>
    </location>
</feature>
<dbReference type="Proteomes" id="UP000010798">
    <property type="component" value="Chromosome"/>
</dbReference>
<keyword evidence="3" id="KW-1185">Reference proteome</keyword>
<gene>
    <name evidence="2" type="ordered locus">Sinac_3116</name>
</gene>
<dbReference type="PANTHER" id="PTHR30093:SF2">
    <property type="entry name" value="TYPE II SECRETION SYSTEM PROTEIN H"/>
    <property type="match status" value="1"/>
</dbReference>
<dbReference type="eggNOG" id="COG2165">
    <property type="taxonomic scope" value="Bacteria"/>
</dbReference>
<dbReference type="EMBL" id="CP003364">
    <property type="protein sequence ID" value="AGA27396.1"/>
    <property type="molecule type" value="Genomic_DNA"/>
</dbReference>
<dbReference type="InterPro" id="IPR027558">
    <property type="entry name" value="Pre_pil_HX9DG_C"/>
</dbReference>
<dbReference type="PANTHER" id="PTHR30093">
    <property type="entry name" value="GENERAL SECRETION PATHWAY PROTEIN G"/>
    <property type="match status" value="1"/>
</dbReference>
<dbReference type="Gene3D" id="3.30.700.10">
    <property type="entry name" value="Glycoprotein, Type 4 Pilin"/>
    <property type="match status" value="1"/>
</dbReference>
<dbReference type="RefSeq" id="WP_015246544.1">
    <property type="nucleotide sequence ID" value="NC_019892.1"/>
</dbReference>
<dbReference type="InterPro" id="IPR045584">
    <property type="entry name" value="Pilin-like"/>
</dbReference>
<dbReference type="KEGG" id="saci:Sinac_3116"/>
<dbReference type="Pfam" id="PF07963">
    <property type="entry name" value="N_methyl"/>
    <property type="match status" value="1"/>
</dbReference>